<dbReference type="WBParaSite" id="HNAJ_0000333601-mRNA-1">
    <property type="protein sequence ID" value="HNAJ_0000333601-mRNA-1"/>
    <property type="gene ID" value="HNAJ_0000333601"/>
</dbReference>
<comment type="cofactor">
    <cofactor evidence="1">
        <name>a divalent metal cation</name>
        <dbReference type="ChEBI" id="CHEBI:60240"/>
    </cofactor>
</comment>
<evidence type="ECO:0000256" key="2">
    <source>
        <dbReference type="ARBA" id="ARBA00022801"/>
    </source>
</evidence>
<accession>A0A0R3T8E8</accession>
<evidence type="ECO:0000313" key="5">
    <source>
        <dbReference type="WBParaSite" id="HNAJ_0000333601-mRNA-1"/>
    </source>
</evidence>
<keyword evidence="2" id="KW-0378">Hydrolase</keyword>
<gene>
    <name evidence="3" type="ORF">HNAJ_LOCUS3335</name>
</gene>
<organism evidence="5">
    <name type="scientific">Rodentolepis nana</name>
    <name type="common">Dwarf tapeworm</name>
    <name type="synonym">Hymenolepis nana</name>
    <dbReference type="NCBI Taxonomy" id="102285"/>
    <lineage>
        <taxon>Eukaryota</taxon>
        <taxon>Metazoa</taxon>
        <taxon>Spiralia</taxon>
        <taxon>Lophotrochozoa</taxon>
        <taxon>Platyhelminthes</taxon>
        <taxon>Cestoda</taxon>
        <taxon>Eucestoda</taxon>
        <taxon>Cyclophyllidea</taxon>
        <taxon>Hymenolepididae</taxon>
        <taxon>Rodentolepis</taxon>
    </lineage>
</organism>
<reference evidence="3 4" key="2">
    <citation type="submission" date="2018-11" db="EMBL/GenBank/DDBJ databases">
        <authorList>
            <consortium name="Pathogen Informatics"/>
        </authorList>
    </citation>
    <scope>NUCLEOTIDE SEQUENCE [LARGE SCALE GENOMIC DNA]</scope>
</reference>
<reference evidence="5" key="1">
    <citation type="submission" date="2017-02" db="UniProtKB">
        <authorList>
            <consortium name="WormBaseParasite"/>
        </authorList>
    </citation>
    <scope>IDENTIFICATION</scope>
</reference>
<dbReference type="Pfam" id="PF02545">
    <property type="entry name" value="Maf"/>
    <property type="match status" value="1"/>
</dbReference>
<dbReference type="SUPFAM" id="SSF52972">
    <property type="entry name" value="ITPase-like"/>
    <property type="match status" value="1"/>
</dbReference>
<evidence type="ECO:0000313" key="4">
    <source>
        <dbReference type="Proteomes" id="UP000278807"/>
    </source>
</evidence>
<protein>
    <submittedName>
        <fullName evidence="5">Septum formation protein Maf</fullName>
    </submittedName>
</protein>
<evidence type="ECO:0000313" key="3">
    <source>
        <dbReference type="EMBL" id="VDN99194.1"/>
    </source>
</evidence>
<dbReference type="InterPro" id="IPR003697">
    <property type="entry name" value="Maf-like"/>
</dbReference>
<proteinExistence type="predicted"/>
<sequence length="164" mass="18257">MFSSIHPQFRDLLVVLGSSSVVRELILKQCSLQFSIIDPKVSENVDSKHFPSVSSFVEALAKLKSEGTIKRLRYPADLIITADTVISLEGKIIGKPKHAEDALSTLFKLNGKKHDVFTGVGLAWLDRNDNNLLAYDSFFERTTVKMGKVDTSALEAYVRTLEPM</sequence>
<dbReference type="EMBL" id="UZAE01001916">
    <property type="protein sequence ID" value="VDN99194.1"/>
    <property type="molecule type" value="Genomic_DNA"/>
</dbReference>
<dbReference type="AlphaFoldDB" id="A0A0R3T8E8"/>
<dbReference type="PIRSF" id="PIRSF006305">
    <property type="entry name" value="Maf"/>
    <property type="match status" value="1"/>
</dbReference>
<dbReference type="GO" id="GO:0047429">
    <property type="term" value="F:nucleoside triphosphate diphosphatase activity"/>
    <property type="evidence" value="ECO:0007669"/>
    <property type="project" value="InterPro"/>
</dbReference>
<dbReference type="STRING" id="102285.A0A0R3T8E8"/>
<dbReference type="PANTHER" id="PTHR43213">
    <property type="entry name" value="BIFUNCTIONAL DTTP/UTP PYROPHOSPHATASE/METHYLTRANSFERASE PROTEIN-RELATED"/>
    <property type="match status" value="1"/>
</dbReference>
<dbReference type="Gene3D" id="3.90.950.10">
    <property type="match status" value="1"/>
</dbReference>
<dbReference type="OrthoDB" id="66144at2759"/>
<dbReference type="Proteomes" id="UP000278807">
    <property type="component" value="Unassembled WGS sequence"/>
</dbReference>
<keyword evidence="4" id="KW-1185">Reference proteome</keyword>
<evidence type="ECO:0000256" key="1">
    <source>
        <dbReference type="ARBA" id="ARBA00001968"/>
    </source>
</evidence>
<dbReference type="InterPro" id="IPR029001">
    <property type="entry name" value="ITPase-like_fam"/>
</dbReference>
<name>A0A0R3T8E8_RODNA</name>
<dbReference type="PANTHER" id="PTHR43213:SF5">
    <property type="entry name" value="BIFUNCTIONAL DTTP_UTP PYROPHOSPHATASE_METHYLTRANSFERASE PROTEIN-RELATED"/>
    <property type="match status" value="1"/>
</dbReference>